<evidence type="ECO:0000313" key="2">
    <source>
        <dbReference type="WBParaSite" id="PSU_v2.g5525.t1"/>
    </source>
</evidence>
<reference evidence="2" key="1">
    <citation type="submission" date="2022-11" db="UniProtKB">
        <authorList>
            <consortium name="WormBaseParasite"/>
        </authorList>
    </citation>
    <scope>IDENTIFICATION</scope>
</reference>
<name>A0A914YZK1_9BILA</name>
<dbReference type="WBParaSite" id="PSU_v2.g5525.t1">
    <property type="protein sequence ID" value="PSU_v2.g5525.t1"/>
    <property type="gene ID" value="PSU_v2.g5525"/>
</dbReference>
<dbReference type="AlphaFoldDB" id="A0A914YZK1"/>
<proteinExistence type="predicted"/>
<protein>
    <submittedName>
        <fullName evidence="2">Uncharacterized protein</fullName>
    </submittedName>
</protein>
<dbReference type="Proteomes" id="UP000887577">
    <property type="component" value="Unplaced"/>
</dbReference>
<sequence>MSGNASVVTTVATSTGNNSATSAISATTAKPSTIDVTVGNVATNAIPVNGTSAVVATTAKLANVTSATSAAVPITVAGIVVTTSKPANSTSAPIVANTAAGAASSANAAVTSAKPATVLSTGPTPYRPNTMATGKPPEEVIKTAQDTLTNMNSVGSSNFMNAVDPIVQNVYSNWKSKNDDLMNRIQALKQNS</sequence>
<keyword evidence="1" id="KW-1185">Reference proteome</keyword>
<accession>A0A914YZK1</accession>
<organism evidence="1 2">
    <name type="scientific">Panagrolaimus superbus</name>
    <dbReference type="NCBI Taxonomy" id="310955"/>
    <lineage>
        <taxon>Eukaryota</taxon>
        <taxon>Metazoa</taxon>
        <taxon>Ecdysozoa</taxon>
        <taxon>Nematoda</taxon>
        <taxon>Chromadorea</taxon>
        <taxon>Rhabditida</taxon>
        <taxon>Tylenchina</taxon>
        <taxon>Panagrolaimomorpha</taxon>
        <taxon>Panagrolaimoidea</taxon>
        <taxon>Panagrolaimidae</taxon>
        <taxon>Panagrolaimus</taxon>
    </lineage>
</organism>
<evidence type="ECO:0000313" key="1">
    <source>
        <dbReference type="Proteomes" id="UP000887577"/>
    </source>
</evidence>